<dbReference type="Proteomes" id="UP000285310">
    <property type="component" value="Unassembled WGS sequence"/>
</dbReference>
<comment type="caution">
    <text evidence="1">The sequence shown here is derived from an EMBL/GenBank/DDBJ whole genome shotgun (WGS) entry which is preliminary data.</text>
</comment>
<protein>
    <submittedName>
        <fullName evidence="1">Cyclopropane-fatty-acyl-phospholipid synthase</fullName>
    </submittedName>
</protein>
<accession>A0A423PU30</accession>
<name>A0A423PU30_9GAMM</name>
<keyword evidence="2" id="KW-1185">Reference proteome</keyword>
<dbReference type="InterPro" id="IPR029063">
    <property type="entry name" value="SAM-dependent_MTases_sf"/>
</dbReference>
<dbReference type="FunFam" id="3.40.50.150:FF:000554">
    <property type="entry name" value="Cation-transporting ATPase"/>
    <property type="match status" value="1"/>
</dbReference>
<dbReference type="SUPFAM" id="SSF53335">
    <property type="entry name" value="S-adenosyl-L-methionine-dependent methyltransferases"/>
    <property type="match status" value="1"/>
</dbReference>
<dbReference type="Pfam" id="PF02353">
    <property type="entry name" value="CMAS"/>
    <property type="match status" value="1"/>
</dbReference>
<reference evidence="1 2" key="1">
    <citation type="submission" date="2013-10" db="EMBL/GenBank/DDBJ databases">
        <title>Salinisphaera japonica YTM-1 Genome Sequencing.</title>
        <authorList>
            <person name="Lai Q."/>
            <person name="Li C."/>
            <person name="Shao Z."/>
        </authorList>
    </citation>
    <scope>NUCLEOTIDE SEQUENCE [LARGE SCALE GENOMIC DNA]</scope>
    <source>
        <strain evidence="1 2">YTM-1</strain>
    </source>
</reference>
<dbReference type="RefSeq" id="WP_123657886.1">
    <property type="nucleotide sequence ID" value="NZ_AYKG01000017.1"/>
</dbReference>
<evidence type="ECO:0000313" key="2">
    <source>
        <dbReference type="Proteomes" id="UP000285310"/>
    </source>
</evidence>
<dbReference type="Gene3D" id="3.40.50.150">
    <property type="entry name" value="Vaccinia Virus protein VP39"/>
    <property type="match status" value="1"/>
</dbReference>
<evidence type="ECO:0000313" key="1">
    <source>
        <dbReference type="EMBL" id="ROO29097.1"/>
    </source>
</evidence>
<organism evidence="1 2">
    <name type="scientific">Salinisphaera japonica YTM-1</name>
    <dbReference type="NCBI Taxonomy" id="1209778"/>
    <lineage>
        <taxon>Bacteria</taxon>
        <taxon>Pseudomonadati</taxon>
        <taxon>Pseudomonadota</taxon>
        <taxon>Gammaproteobacteria</taxon>
        <taxon>Salinisphaerales</taxon>
        <taxon>Salinisphaeraceae</taxon>
        <taxon>Salinisphaera</taxon>
    </lineage>
</organism>
<dbReference type="OrthoDB" id="9782855at2"/>
<dbReference type="PANTHER" id="PTHR43832">
    <property type="match status" value="1"/>
</dbReference>
<gene>
    <name evidence="1" type="ORF">SAJA_06795</name>
</gene>
<dbReference type="CDD" id="cd02440">
    <property type="entry name" value="AdoMet_MTases"/>
    <property type="match status" value="1"/>
</dbReference>
<dbReference type="AlphaFoldDB" id="A0A423PU30"/>
<dbReference type="EMBL" id="AYKG01000017">
    <property type="protein sequence ID" value="ROO29097.1"/>
    <property type="molecule type" value="Genomic_DNA"/>
</dbReference>
<dbReference type="PANTHER" id="PTHR43832:SF1">
    <property type="entry name" value="S-ADENOSYL-L-METHIONINE-DEPENDENT METHYLTRANSFERASES SUPERFAMILY PROTEIN"/>
    <property type="match status" value="1"/>
</dbReference>
<proteinExistence type="predicted"/>
<sequence length="350" mass="40051">MDSLPIEACERGWVPDGVARAGMRRLIASRLDAPEATDPVKRNDHMRAFLDRASSGPIAQHTADANAQHYEVPPAFFKTVLGAHLKYSGCLFEAGVTDLDTAEHAMLALTADRARIRDGHRILDLGCGWGSFSLWAAKRYPHAEILAVSNSNGQREWIETTAAERGLTNLTVQTCDINTFEPGEKRFDRIVSIEMFEHMRNYRALFAQCAKWLDDHGRLFVHVFAHKFHAYPFVDDADNDWMARYFFTGGIMPSENLFARFQDDLILRESWWLSGQHYETTSNAWLAKMDAAREDLMPLMVETYGQADAERWFNRWRMFFMAVAELFGYARGNEWGIAHYLFTPRRPAAD</sequence>
<dbReference type="InParanoid" id="A0A423PU30"/>